<keyword evidence="2" id="KW-0677">Repeat</keyword>
<dbReference type="InterPro" id="IPR032675">
    <property type="entry name" value="LRR_dom_sf"/>
</dbReference>
<dbReference type="InterPro" id="IPR025875">
    <property type="entry name" value="Leu-rich_rpt_4"/>
</dbReference>
<dbReference type="RefSeq" id="WP_012488417.1">
    <property type="nucleotide sequence ID" value="NC_010995.1"/>
</dbReference>
<evidence type="ECO:0000256" key="1">
    <source>
        <dbReference type="ARBA" id="ARBA00022614"/>
    </source>
</evidence>
<sequence length="174" mass="19328">MNTVFHKPCWLLLVLVLGITGCQKYSVSLNDKVIYTPPGLFKDYQITDELLAGCVEQTISDKQITQIEQLTQLNCSNAGIRSLAGLEKFYALSELNLAYNQLTDVTTLGKLARLQRLVLTGNPIEDATALLPLVNLQELNLAEVSRLRCASLDQLKRNLAEQKAKVIWPGHCDS</sequence>
<keyword evidence="1" id="KW-0433">Leucine-rich repeat</keyword>
<dbReference type="STRING" id="498211.CJA_2824"/>
<dbReference type="SUPFAM" id="SSF52075">
    <property type="entry name" value="Outer arm dynein light chain 1"/>
    <property type="match status" value="1"/>
</dbReference>
<dbReference type="Pfam" id="PF12799">
    <property type="entry name" value="LRR_4"/>
    <property type="match status" value="1"/>
</dbReference>
<dbReference type="InterPro" id="IPR001611">
    <property type="entry name" value="Leu-rich_rpt"/>
</dbReference>
<dbReference type="KEGG" id="cja:CJA_2824"/>
<dbReference type="EMBL" id="CP000934">
    <property type="protein sequence ID" value="ACE85787.1"/>
    <property type="molecule type" value="Genomic_DNA"/>
</dbReference>
<dbReference type="InterPro" id="IPR050836">
    <property type="entry name" value="SDS22/Internalin_LRR"/>
</dbReference>
<proteinExistence type="predicted"/>
<name>B3PC13_CELJU</name>
<dbReference type="AlphaFoldDB" id="B3PC13"/>
<evidence type="ECO:0000313" key="4">
    <source>
        <dbReference type="Proteomes" id="UP000001036"/>
    </source>
</evidence>
<dbReference type="PROSITE" id="PS51257">
    <property type="entry name" value="PROKAR_LIPOPROTEIN"/>
    <property type="match status" value="1"/>
</dbReference>
<keyword evidence="4" id="KW-1185">Reference proteome</keyword>
<evidence type="ECO:0000313" key="3">
    <source>
        <dbReference type="EMBL" id="ACE85787.1"/>
    </source>
</evidence>
<evidence type="ECO:0000256" key="2">
    <source>
        <dbReference type="ARBA" id="ARBA00022737"/>
    </source>
</evidence>
<organism evidence="3 4">
    <name type="scientific">Cellvibrio japonicus (strain Ueda107)</name>
    <name type="common">Pseudomonas fluorescens subsp. cellulosa</name>
    <dbReference type="NCBI Taxonomy" id="498211"/>
    <lineage>
        <taxon>Bacteria</taxon>
        <taxon>Pseudomonadati</taxon>
        <taxon>Pseudomonadota</taxon>
        <taxon>Gammaproteobacteria</taxon>
        <taxon>Cellvibrionales</taxon>
        <taxon>Cellvibrionaceae</taxon>
        <taxon>Cellvibrio</taxon>
    </lineage>
</organism>
<dbReference type="OrthoDB" id="6388152at2"/>
<dbReference type="HOGENOM" id="CLU_126049_0_0_6"/>
<gene>
    <name evidence="3" type="primary">inlE</name>
    <name evidence="3" type="ordered locus">CJA_2824</name>
</gene>
<reference evidence="3 4" key="1">
    <citation type="journal article" date="2008" name="J. Bacteriol.">
        <title>Insights into plant cell wall degradation from the genome sequence of the soil bacterium Cellvibrio japonicus.</title>
        <authorList>
            <person name="Deboy R.T."/>
            <person name="Mongodin E.F."/>
            <person name="Fouts D.E."/>
            <person name="Tailford L.E."/>
            <person name="Khouri H."/>
            <person name="Emerson J.B."/>
            <person name="Mohamoud Y."/>
            <person name="Watkins K."/>
            <person name="Henrissat B."/>
            <person name="Gilbert H.J."/>
            <person name="Nelson K.E."/>
        </authorList>
    </citation>
    <scope>NUCLEOTIDE SEQUENCE [LARGE SCALE GENOMIC DNA]</scope>
    <source>
        <strain evidence="3 4">Ueda107</strain>
    </source>
</reference>
<dbReference type="PANTHER" id="PTHR46652">
    <property type="entry name" value="LEUCINE-RICH REPEAT AND IQ DOMAIN-CONTAINING PROTEIN 1-RELATED"/>
    <property type="match status" value="1"/>
</dbReference>
<dbReference type="eggNOG" id="COG4886">
    <property type="taxonomic scope" value="Bacteria"/>
</dbReference>
<accession>B3PC13</accession>
<dbReference type="PANTHER" id="PTHR46652:SF3">
    <property type="entry name" value="LEUCINE-RICH REPEAT-CONTAINING PROTEIN 9"/>
    <property type="match status" value="1"/>
</dbReference>
<protein>
    <submittedName>
        <fullName evidence="3">Internalin E</fullName>
    </submittedName>
</protein>
<dbReference type="PROSITE" id="PS51450">
    <property type="entry name" value="LRR"/>
    <property type="match status" value="1"/>
</dbReference>
<dbReference type="Gene3D" id="3.80.10.10">
    <property type="entry name" value="Ribonuclease Inhibitor"/>
    <property type="match status" value="1"/>
</dbReference>
<dbReference type="Proteomes" id="UP000001036">
    <property type="component" value="Chromosome"/>
</dbReference>